<evidence type="ECO:0000256" key="2">
    <source>
        <dbReference type="ARBA" id="ARBA00022723"/>
    </source>
</evidence>
<organism evidence="8 9">
    <name type="scientific">Candidatus Thioglobus autotrophicus</name>
    <dbReference type="NCBI Taxonomy" id="1705394"/>
    <lineage>
        <taxon>Bacteria</taxon>
        <taxon>Pseudomonadati</taxon>
        <taxon>Pseudomonadota</taxon>
        <taxon>Gammaproteobacteria</taxon>
        <taxon>Candidatus Pseudothioglobaceae</taxon>
        <taxon>Candidatus Thioglobus</taxon>
    </lineage>
</organism>
<keyword evidence="4 5" id="KW-0411">Iron-sulfur</keyword>
<dbReference type="Gene3D" id="2.60.300.12">
    <property type="entry name" value="HesB-like domain"/>
    <property type="match status" value="1"/>
</dbReference>
<dbReference type="PANTHER" id="PTHR11178:SF51">
    <property type="entry name" value="FE_S BIOGENESIS PROTEIN NFUA"/>
    <property type="match status" value="1"/>
</dbReference>
<dbReference type="InterPro" id="IPR035903">
    <property type="entry name" value="HesB-like_dom_sf"/>
</dbReference>
<comment type="subunit">
    <text evidence="5">Homodimer.</text>
</comment>
<dbReference type="InterPro" id="IPR000361">
    <property type="entry name" value="ATAP_core_dom"/>
</dbReference>
<dbReference type="EMBL" id="CP010552">
    <property type="protein sequence ID" value="ALE51912.1"/>
    <property type="molecule type" value="Genomic_DNA"/>
</dbReference>
<sequence>MAMFTITDEAQDYVADLFAQQDDQELGLKVDVTRAGTPAATVSFNFCHPKDLTPGYEKFEYKGFLAYIDKANFPYLKESEVALKDEGTGKKLTITAPNAKGEEPKEDAPLEERIKYVLAAEISPGLASHGGFVDLVEITENKDVILNFGGGCQGCSSVKATLEQGVETQLRNRFPEIKSVRDVTDHTQTDNAYM</sequence>
<dbReference type="AlphaFoldDB" id="A0A0M4PJL6"/>
<comment type="function">
    <text evidence="5">Involved in iron-sulfur cluster biogenesis. Binds a 4Fe-4S cluster, can transfer this cluster to apoproteins, and thereby intervenes in the maturation of Fe/S proteins. Could also act as a scaffold/chaperone for damaged Fe/S proteins.</text>
</comment>
<dbReference type="HAMAP" id="MF_01637">
    <property type="entry name" value="Fe_S_biogen_NfuA"/>
    <property type="match status" value="1"/>
</dbReference>
<dbReference type="KEGG" id="tho:SP60_00775"/>
<reference evidence="8 9" key="1">
    <citation type="journal article" date="2015" name="Genome Announc.">
        <title>Genome Sequence of 'Candidatus Thioglobus autotrophica' Strain EF1, a Chemoautotroph from the SUP05 Clade of Marine Gammaproteobacteria.</title>
        <authorList>
            <person name="Shah V."/>
            <person name="Morris R.M."/>
        </authorList>
    </citation>
    <scope>NUCLEOTIDE SEQUENCE [LARGE SCALE GENOMIC DNA]</scope>
    <source>
        <strain evidence="8 9">EF1</strain>
    </source>
</reference>
<dbReference type="InterPro" id="IPR017726">
    <property type="entry name" value="Fe/S_biogenesis_protein_NfuA"/>
</dbReference>
<proteinExistence type="inferred from homology"/>
<comment type="similarity">
    <text evidence="5">Belongs to the NfuA family.</text>
</comment>
<evidence type="ECO:0000256" key="3">
    <source>
        <dbReference type="ARBA" id="ARBA00023004"/>
    </source>
</evidence>
<evidence type="ECO:0000259" key="7">
    <source>
        <dbReference type="Pfam" id="PF01521"/>
    </source>
</evidence>
<dbReference type="GO" id="GO:0051604">
    <property type="term" value="P:protein maturation"/>
    <property type="evidence" value="ECO:0007669"/>
    <property type="project" value="UniProtKB-UniRule"/>
</dbReference>
<evidence type="ECO:0000313" key="8">
    <source>
        <dbReference type="EMBL" id="ALE51912.1"/>
    </source>
</evidence>
<dbReference type="InterPro" id="IPR034904">
    <property type="entry name" value="FSCA_dom_sf"/>
</dbReference>
<dbReference type="Pfam" id="PF01521">
    <property type="entry name" value="Fe-S_biosyn"/>
    <property type="match status" value="1"/>
</dbReference>
<feature type="domain" description="Core" evidence="7">
    <location>
        <begin position="4"/>
        <end position="101"/>
    </location>
</feature>
<dbReference type="PANTHER" id="PTHR11178">
    <property type="entry name" value="IRON-SULFUR CLUSTER SCAFFOLD PROTEIN NFU-RELATED"/>
    <property type="match status" value="1"/>
</dbReference>
<feature type="binding site" evidence="5">
    <location>
        <position position="155"/>
    </location>
    <ligand>
        <name>[4Fe-4S] cluster</name>
        <dbReference type="ChEBI" id="CHEBI:49883"/>
    </ligand>
</feature>
<dbReference type="InterPro" id="IPR001075">
    <property type="entry name" value="NIF_FeS_clus_asmbl_NifU_C"/>
</dbReference>
<evidence type="ECO:0000256" key="1">
    <source>
        <dbReference type="ARBA" id="ARBA00022485"/>
    </source>
</evidence>
<dbReference type="Pfam" id="PF01106">
    <property type="entry name" value="NifU"/>
    <property type="match status" value="1"/>
</dbReference>
<dbReference type="GO" id="GO:0051539">
    <property type="term" value="F:4 iron, 4 sulfur cluster binding"/>
    <property type="evidence" value="ECO:0007669"/>
    <property type="project" value="UniProtKB-UniRule"/>
</dbReference>
<dbReference type="GO" id="GO:0005506">
    <property type="term" value="F:iron ion binding"/>
    <property type="evidence" value="ECO:0007669"/>
    <property type="project" value="InterPro"/>
</dbReference>
<dbReference type="STRING" id="1705394.SP60_00775"/>
<feature type="binding site" evidence="5">
    <location>
        <position position="152"/>
    </location>
    <ligand>
        <name>[4Fe-4S] cluster</name>
        <dbReference type="ChEBI" id="CHEBI:49883"/>
    </ligand>
</feature>
<evidence type="ECO:0000313" key="9">
    <source>
        <dbReference type="Proteomes" id="UP000058020"/>
    </source>
</evidence>
<feature type="domain" description="NIF system FeS cluster assembly NifU C-terminal" evidence="6">
    <location>
        <begin position="114"/>
        <end position="180"/>
    </location>
</feature>
<dbReference type="SUPFAM" id="SSF89360">
    <property type="entry name" value="HesB-like domain"/>
    <property type="match status" value="1"/>
</dbReference>
<keyword evidence="1 5" id="KW-0004">4Fe-4S</keyword>
<evidence type="ECO:0000256" key="4">
    <source>
        <dbReference type="ARBA" id="ARBA00023014"/>
    </source>
</evidence>
<keyword evidence="3 5" id="KW-0408">Iron</keyword>
<keyword evidence="2 5" id="KW-0479">Metal-binding</keyword>
<name>A0A0M4PJL6_9GAMM</name>
<dbReference type="Proteomes" id="UP000058020">
    <property type="component" value="Chromosome"/>
</dbReference>
<keyword evidence="9" id="KW-1185">Reference proteome</keyword>
<evidence type="ECO:0000256" key="5">
    <source>
        <dbReference type="HAMAP-Rule" id="MF_01637"/>
    </source>
</evidence>
<accession>A0A0M4PJL6</accession>
<comment type="cofactor">
    <cofactor evidence="5">
        <name>[4Fe-4S] cluster</name>
        <dbReference type="ChEBI" id="CHEBI:49883"/>
    </cofactor>
    <text evidence="5">Binds 1 [4Fe-4S] cluster per subunit. The cluster is presumably bound at the interface of two monomers.</text>
</comment>
<evidence type="ECO:0000259" key="6">
    <source>
        <dbReference type="Pfam" id="PF01106"/>
    </source>
</evidence>
<dbReference type="GO" id="GO:0016226">
    <property type="term" value="P:iron-sulfur cluster assembly"/>
    <property type="evidence" value="ECO:0007669"/>
    <property type="project" value="UniProtKB-UniRule"/>
</dbReference>
<dbReference type="Gene3D" id="3.30.300.130">
    <property type="entry name" value="Fe-S cluster assembly (FSCA)"/>
    <property type="match status" value="1"/>
</dbReference>
<dbReference type="SUPFAM" id="SSF117916">
    <property type="entry name" value="Fe-S cluster assembly (FSCA) domain-like"/>
    <property type="match status" value="1"/>
</dbReference>
<protein>
    <recommendedName>
        <fullName evidence="5">Fe/S biogenesis protein NfuA</fullName>
    </recommendedName>
</protein>
<gene>
    <name evidence="5" type="primary">nfuA</name>
    <name evidence="8" type="ORF">SP60_00775</name>
</gene>